<organism evidence="1 2">
    <name type="scientific">Henosepilachna vigintioctopunctata</name>
    <dbReference type="NCBI Taxonomy" id="420089"/>
    <lineage>
        <taxon>Eukaryota</taxon>
        <taxon>Metazoa</taxon>
        <taxon>Ecdysozoa</taxon>
        <taxon>Arthropoda</taxon>
        <taxon>Hexapoda</taxon>
        <taxon>Insecta</taxon>
        <taxon>Pterygota</taxon>
        <taxon>Neoptera</taxon>
        <taxon>Endopterygota</taxon>
        <taxon>Coleoptera</taxon>
        <taxon>Polyphaga</taxon>
        <taxon>Cucujiformia</taxon>
        <taxon>Coccinelloidea</taxon>
        <taxon>Coccinellidae</taxon>
        <taxon>Epilachninae</taxon>
        <taxon>Epilachnini</taxon>
        <taxon>Henosepilachna</taxon>
    </lineage>
</organism>
<name>A0AAW1UR38_9CUCU</name>
<reference evidence="1 2" key="1">
    <citation type="submission" date="2023-03" db="EMBL/GenBank/DDBJ databases">
        <title>Genome insight into feeding habits of ladybird beetles.</title>
        <authorList>
            <person name="Li H.-S."/>
            <person name="Huang Y.-H."/>
            <person name="Pang H."/>
        </authorList>
    </citation>
    <scope>NUCLEOTIDE SEQUENCE [LARGE SCALE GENOMIC DNA]</scope>
    <source>
        <strain evidence="1">SYSU_2023b</strain>
        <tissue evidence="1">Whole body</tissue>
    </source>
</reference>
<keyword evidence="2" id="KW-1185">Reference proteome</keyword>
<dbReference type="EMBL" id="JARQZJ010000096">
    <property type="protein sequence ID" value="KAK9885619.1"/>
    <property type="molecule type" value="Genomic_DNA"/>
</dbReference>
<proteinExistence type="predicted"/>
<sequence length="118" mass="13165">MKVQSFEEIQVLCMFLVRSFIQWCQENELIINIDNINTPIAEVSTIDPCTSNTTEVSIKLPVRSTSRVSTDNPCSSNITCAIISEQPEHGVVNTECNAIKEITPQSDENDTSWTIVES</sequence>
<dbReference type="AlphaFoldDB" id="A0AAW1UR38"/>
<evidence type="ECO:0000313" key="1">
    <source>
        <dbReference type="EMBL" id="KAK9885619.1"/>
    </source>
</evidence>
<evidence type="ECO:0000313" key="2">
    <source>
        <dbReference type="Proteomes" id="UP001431783"/>
    </source>
</evidence>
<comment type="caution">
    <text evidence="1">The sequence shown here is derived from an EMBL/GenBank/DDBJ whole genome shotgun (WGS) entry which is preliminary data.</text>
</comment>
<accession>A0AAW1UR38</accession>
<protein>
    <submittedName>
        <fullName evidence="1">Uncharacterized protein</fullName>
    </submittedName>
</protein>
<dbReference type="Proteomes" id="UP001431783">
    <property type="component" value="Unassembled WGS sequence"/>
</dbReference>
<gene>
    <name evidence="1" type="ORF">WA026_012383</name>
</gene>